<keyword evidence="4" id="KW-0805">Transcription regulation</keyword>
<evidence type="ECO:0000256" key="5">
    <source>
        <dbReference type="ARBA" id="ARBA00023163"/>
    </source>
</evidence>
<organism evidence="8 9">
    <name type="scientific">Sulfurimonas marina</name>
    <dbReference type="NCBI Taxonomy" id="2590551"/>
    <lineage>
        <taxon>Bacteria</taxon>
        <taxon>Pseudomonadati</taxon>
        <taxon>Campylobacterota</taxon>
        <taxon>Epsilonproteobacteria</taxon>
        <taxon>Campylobacterales</taxon>
        <taxon>Sulfurimonadaceae</taxon>
        <taxon>Sulfurimonas</taxon>
    </lineage>
</organism>
<dbReference type="RefSeq" id="WP_193114129.1">
    <property type="nucleotide sequence ID" value="NZ_CP041165.1"/>
</dbReference>
<dbReference type="PROSITE" id="PS00496">
    <property type="entry name" value="PII_GLNB_UMP"/>
    <property type="match status" value="1"/>
</dbReference>
<dbReference type="InterPro" id="IPR017918">
    <property type="entry name" value="N-reg_PII_CS"/>
</dbReference>
<sequence length="113" mass="12456">MKKIEAIIKPFKLEDLKVALVEVGISGLTVEEVQGYGEAKKHSELYRGSEYQIDFVPHMRLEIIVADNEVTKVTDVIKEVNHTGKAGDGKIFVSSMVNVIRIRTGETGENAVG</sequence>
<feature type="modified residue" description="O-UMP-tyrosine" evidence="6">
    <location>
        <position position="51"/>
    </location>
</feature>
<evidence type="ECO:0000256" key="7">
    <source>
        <dbReference type="RuleBase" id="RU003936"/>
    </source>
</evidence>
<protein>
    <submittedName>
        <fullName evidence="8">P-II family nitrogen regulator</fullName>
    </submittedName>
</protein>
<evidence type="ECO:0000256" key="2">
    <source>
        <dbReference type="ARBA" id="ARBA00022553"/>
    </source>
</evidence>
<keyword evidence="3" id="KW-0547">Nucleotide-binding</keyword>
<comment type="subunit">
    <text evidence="1">Homotrimer.</text>
</comment>
<dbReference type="GO" id="GO:0030234">
    <property type="term" value="F:enzyme regulator activity"/>
    <property type="evidence" value="ECO:0007669"/>
    <property type="project" value="InterPro"/>
</dbReference>
<dbReference type="PROSITE" id="PS51343">
    <property type="entry name" value="PII_GLNB_DOM"/>
    <property type="match status" value="1"/>
</dbReference>
<dbReference type="SMART" id="SM00938">
    <property type="entry name" value="P-II"/>
    <property type="match status" value="1"/>
</dbReference>
<evidence type="ECO:0000313" key="9">
    <source>
        <dbReference type="Proteomes" id="UP000593910"/>
    </source>
</evidence>
<evidence type="ECO:0000256" key="1">
    <source>
        <dbReference type="ARBA" id="ARBA00011233"/>
    </source>
</evidence>
<gene>
    <name evidence="8" type="ORF">FJR03_02685</name>
</gene>
<dbReference type="GO" id="GO:0005524">
    <property type="term" value="F:ATP binding"/>
    <property type="evidence" value="ECO:0007669"/>
    <property type="project" value="TreeGrafter"/>
</dbReference>
<dbReference type="Gene3D" id="3.30.70.120">
    <property type="match status" value="1"/>
</dbReference>
<dbReference type="KEGG" id="smax:FJR03_02685"/>
<dbReference type="PROSITE" id="PS00638">
    <property type="entry name" value="PII_GLNB_CTER"/>
    <property type="match status" value="1"/>
</dbReference>
<dbReference type="InterPro" id="IPR002187">
    <property type="entry name" value="N-reg_PII"/>
</dbReference>
<dbReference type="InterPro" id="IPR002332">
    <property type="entry name" value="N-reg_PII_urydylation_site"/>
</dbReference>
<dbReference type="PANTHER" id="PTHR30115:SF11">
    <property type="entry name" value="NITROGEN REGULATORY PROTEIN P-II HOMOLOG"/>
    <property type="match status" value="1"/>
</dbReference>
<evidence type="ECO:0000313" key="8">
    <source>
        <dbReference type="EMBL" id="QOP40706.1"/>
    </source>
</evidence>
<proteinExistence type="inferred from homology"/>
<dbReference type="InterPro" id="IPR011322">
    <property type="entry name" value="N-reg_PII-like_a/b"/>
</dbReference>
<name>A0A7M1ATI6_9BACT</name>
<keyword evidence="2 6" id="KW-0597">Phosphoprotein</keyword>
<keyword evidence="9" id="KW-1185">Reference proteome</keyword>
<evidence type="ECO:0000256" key="3">
    <source>
        <dbReference type="ARBA" id="ARBA00022741"/>
    </source>
</evidence>
<dbReference type="Proteomes" id="UP000593910">
    <property type="component" value="Chromosome"/>
</dbReference>
<dbReference type="Pfam" id="PF00543">
    <property type="entry name" value="P-II"/>
    <property type="match status" value="1"/>
</dbReference>
<evidence type="ECO:0000256" key="4">
    <source>
        <dbReference type="ARBA" id="ARBA00023015"/>
    </source>
</evidence>
<accession>A0A7M1ATI6</accession>
<dbReference type="InterPro" id="IPR015867">
    <property type="entry name" value="N-reg_PII/ATP_PRibTrfase_C"/>
</dbReference>
<dbReference type="AlphaFoldDB" id="A0A7M1ATI6"/>
<comment type="similarity">
    <text evidence="7">Belongs to the P(II) protein family.</text>
</comment>
<dbReference type="PRINTS" id="PR00340">
    <property type="entry name" value="PIIGLNB"/>
</dbReference>
<dbReference type="EMBL" id="CP041165">
    <property type="protein sequence ID" value="QOP40706.1"/>
    <property type="molecule type" value="Genomic_DNA"/>
</dbReference>
<dbReference type="GO" id="GO:0006808">
    <property type="term" value="P:regulation of nitrogen utilization"/>
    <property type="evidence" value="ECO:0007669"/>
    <property type="project" value="InterPro"/>
</dbReference>
<keyword evidence="5" id="KW-0804">Transcription</keyword>
<dbReference type="SUPFAM" id="SSF54913">
    <property type="entry name" value="GlnB-like"/>
    <property type="match status" value="1"/>
</dbReference>
<dbReference type="PANTHER" id="PTHR30115">
    <property type="entry name" value="NITROGEN REGULATORY PROTEIN P-II"/>
    <property type="match status" value="1"/>
</dbReference>
<evidence type="ECO:0000256" key="6">
    <source>
        <dbReference type="PIRSR" id="PIRSR602187-50"/>
    </source>
</evidence>
<dbReference type="GO" id="GO:0005829">
    <property type="term" value="C:cytosol"/>
    <property type="evidence" value="ECO:0007669"/>
    <property type="project" value="TreeGrafter"/>
</dbReference>
<reference evidence="8 9" key="1">
    <citation type="submission" date="2019-06" db="EMBL/GenBank/DDBJ databases">
        <title>Sulfurimonas gotlandica sp. nov., a chemoautotrophic and psychrotolerant epsilonproteobacterium isolated from a pelagic redoxcline, and an emended description of the genus Sulfurimonas.</title>
        <authorList>
            <person name="Wang S."/>
            <person name="Jiang L."/>
            <person name="Shao Z."/>
        </authorList>
    </citation>
    <scope>NUCLEOTIDE SEQUENCE [LARGE SCALE GENOMIC DNA]</scope>
    <source>
        <strain evidence="8 9">B2</strain>
    </source>
</reference>